<dbReference type="PANTHER" id="PTHR30537:SF3">
    <property type="entry name" value="TRANSCRIPTIONAL REGULATORY PROTEIN"/>
    <property type="match status" value="1"/>
</dbReference>
<dbReference type="Proteomes" id="UP000182045">
    <property type="component" value="Unassembled WGS sequence"/>
</dbReference>
<comment type="similarity">
    <text evidence="1">Belongs to the LysR transcriptional regulatory family.</text>
</comment>
<feature type="domain" description="HTH lysR-type" evidence="5">
    <location>
        <begin position="1"/>
        <end position="58"/>
    </location>
</feature>
<organism evidence="6 7">
    <name type="scientific">Roseibaca calidilacus</name>
    <dbReference type="NCBI Taxonomy" id="1666912"/>
    <lineage>
        <taxon>Bacteria</taxon>
        <taxon>Pseudomonadati</taxon>
        <taxon>Pseudomonadota</taxon>
        <taxon>Alphaproteobacteria</taxon>
        <taxon>Rhodobacterales</taxon>
        <taxon>Paracoccaceae</taxon>
        <taxon>Roseinatronobacter</taxon>
    </lineage>
</organism>
<evidence type="ECO:0000256" key="2">
    <source>
        <dbReference type="ARBA" id="ARBA00023015"/>
    </source>
</evidence>
<evidence type="ECO:0000259" key="5">
    <source>
        <dbReference type="PROSITE" id="PS50931"/>
    </source>
</evidence>
<dbReference type="SUPFAM" id="SSF53850">
    <property type="entry name" value="Periplasmic binding protein-like II"/>
    <property type="match status" value="1"/>
</dbReference>
<dbReference type="InterPro" id="IPR000847">
    <property type="entry name" value="LysR_HTH_N"/>
</dbReference>
<dbReference type="SUPFAM" id="SSF46785">
    <property type="entry name" value="Winged helix' DNA-binding domain"/>
    <property type="match status" value="1"/>
</dbReference>
<dbReference type="InterPro" id="IPR036390">
    <property type="entry name" value="WH_DNA-bd_sf"/>
</dbReference>
<evidence type="ECO:0000256" key="4">
    <source>
        <dbReference type="ARBA" id="ARBA00023163"/>
    </source>
</evidence>
<dbReference type="EMBL" id="FBYC01000004">
    <property type="protein sequence ID" value="CUX83034.1"/>
    <property type="molecule type" value="Genomic_DNA"/>
</dbReference>
<dbReference type="InterPro" id="IPR036388">
    <property type="entry name" value="WH-like_DNA-bd_sf"/>
</dbReference>
<reference evidence="6 7" key="1">
    <citation type="submission" date="2016-01" db="EMBL/GenBank/DDBJ databases">
        <authorList>
            <person name="Varghese N."/>
        </authorList>
    </citation>
    <scope>NUCLEOTIDE SEQUENCE [LARGE SCALE GENOMIC DNA]</scope>
    <source>
        <strain evidence="6 7">HL-91</strain>
    </source>
</reference>
<accession>A0ABM9VW32</accession>
<dbReference type="PROSITE" id="PS50931">
    <property type="entry name" value="HTH_LYSR"/>
    <property type="match status" value="1"/>
</dbReference>
<keyword evidence="3 6" id="KW-0238">DNA-binding</keyword>
<proteinExistence type="inferred from homology"/>
<dbReference type="PANTHER" id="PTHR30537">
    <property type="entry name" value="HTH-TYPE TRANSCRIPTIONAL REGULATOR"/>
    <property type="match status" value="1"/>
</dbReference>
<evidence type="ECO:0000313" key="6">
    <source>
        <dbReference type="EMBL" id="CUX83034.1"/>
    </source>
</evidence>
<keyword evidence="4" id="KW-0804">Transcription</keyword>
<evidence type="ECO:0000256" key="3">
    <source>
        <dbReference type="ARBA" id="ARBA00023125"/>
    </source>
</evidence>
<dbReference type="Pfam" id="PF00126">
    <property type="entry name" value="HTH_1"/>
    <property type="match status" value="1"/>
</dbReference>
<gene>
    <name evidence="6" type="ORF">Ga0058931_2733</name>
</gene>
<dbReference type="InterPro" id="IPR058163">
    <property type="entry name" value="LysR-type_TF_proteobact-type"/>
</dbReference>
<dbReference type="GO" id="GO:0003677">
    <property type="term" value="F:DNA binding"/>
    <property type="evidence" value="ECO:0007669"/>
    <property type="project" value="UniProtKB-KW"/>
</dbReference>
<keyword evidence="2" id="KW-0805">Transcription regulation</keyword>
<dbReference type="Pfam" id="PF03466">
    <property type="entry name" value="LysR_substrate"/>
    <property type="match status" value="1"/>
</dbReference>
<dbReference type="Gene3D" id="1.10.10.10">
    <property type="entry name" value="Winged helix-like DNA-binding domain superfamily/Winged helix DNA-binding domain"/>
    <property type="match status" value="1"/>
</dbReference>
<dbReference type="Gene3D" id="3.40.190.290">
    <property type="match status" value="1"/>
</dbReference>
<dbReference type="InterPro" id="IPR005119">
    <property type="entry name" value="LysR_subst-bd"/>
</dbReference>
<sequence>MKWDDIKVFIAVAEAGSTLAASKSLAVNQTTVSRRIDALESATGLTLFHRDLAGYRLTTTGRELLAVSRPALPLFQQILTKVEDLARHDAEHIRLTGPAETINHWVYPILNRFRQAHPDVVMEVDTSEAQVDLHSGEFDIAVRLTDEIEDERLIARRIAAVPWGGVLLSGLRDQHGAPRDISEAAGHDVVHYADRVARRIHPIRWLGTHLDEARIKLRVSSVPGMVTALKSEGAIGILPKVVGDNTPELVPCFRHDELRHNCWVVAAPEAYRRPLVRACMRQIGEEFPRDSL</sequence>
<protein>
    <submittedName>
        <fullName evidence="6">DNA-binding transcriptional regulator, LysR family</fullName>
    </submittedName>
</protein>
<keyword evidence="7" id="KW-1185">Reference proteome</keyword>
<evidence type="ECO:0000256" key="1">
    <source>
        <dbReference type="ARBA" id="ARBA00009437"/>
    </source>
</evidence>
<evidence type="ECO:0000313" key="7">
    <source>
        <dbReference type="Proteomes" id="UP000182045"/>
    </source>
</evidence>
<comment type="caution">
    <text evidence="6">The sequence shown here is derived from an EMBL/GenBank/DDBJ whole genome shotgun (WGS) entry which is preliminary data.</text>
</comment>
<name>A0ABM9VW32_9RHOB</name>